<dbReference type="EMBL" id="CP090145">
    <property type="protein sequence ID" value="UOX33173.1"/>
    <property type="molecule type" value="Genomic_DNA"/>
</dbReference>
<accession>A0ABY4HKS6</accession>
<keyword evidence="3" id="KW-1185">Reference proteome</keyword>
<dbReference type="Proteomes" id="UP000830454">
    <property type="component" value="Chromosome"/>
</dbReference>
<name>A0ABY4HKS6_9FLAO</name>
<protein>
    <submittedName>
        <fullName evidence="2">Uncharacterized protein</fullName>
    </submittedName>
</protein>
<feature type="signal peptide" evidence="1">
    <location>
        <begin position="1"/>
        <end position="18"/>
    </location>
</feature>
<gene>
    <name evidence="2" type="ORF">LXD69_14135</name>
</gene>
<evidence type="ECO:0000313" key="3">
    <source>
        <dbReference type="Proteomes" id="UP000830454"/>
    </source>
</evidence>
<organism evidence="2 3">
    <name type="scientific">Flavobacterium sediminilitoris</name>
    <dbReference type="NCBI Taxonomy" id="2024526"/>
    <lineage>
        <taxon>Bacteria</taxon>
        <taxon>Pseudomonadati</taxon>
        <taxon>Bacteroidota</taxon>
        <taxon>Flavobacteriia</taxon>
        <taxon>Flavobacteriales</taxon>
        <taxon>Flavobacteriaceae</taxon>
        <taxon>Flavobacterium</taxon>
    </lineage>
</organism>
<evidence type="ECO:0000313" key="2">
    <source>
        <dbReference type="EMBL" id="UOX33173.1"/>
    </source>
</evidence>
<evidence type="ECO:0000256" key="1">
    <source>
        <dbReference type="SAM" id="SignalP"/>
    </source>
</evidence>
<proteinExistence type="predicted"/>
<feature type="chain" id="PRO_5046368056" evidence="1">
    <location>
        <begin position="19"/>
        <end position="148"/>
    </location>
</feature>
<reference evidence="2" key="2">
    <citation type="submission" date="2022-04" db="EMBL/GenBank/DDBJ databases">
        <title>Complete Genome Sequence of Flavobacterium sediminilitoris YSM-43, Isolated from a Tidal Sediment.</title>
        <authorList>
            <person name="Lee P.A."/>
        </authorList>
    </citation>
    <scope>NUCLEOTIDE SEQUENCE</scope>
    <source>
        <strain evidence="2">YSM-43</strain>
    </source>
</reference>
<dbReference type="RefSeq" id="WP_045967398.1">
    <property type="nucleotide sequence ID" value="NZ_CP090145.1"/>
</dbReference>
<sequence length="148" mass="17286">MKKIIFALSLFASCVSFSQIKVIETTPIIRLGAINQNDMFIQNEGDQYIFTYKNIEKEEETSTRTFSFKDLNNDYNNLYDIIVNGFNADPLLDIKLELPKEFVWLHFSKNLDRTYVQFMCKNKTNEVTGVSKAFSLDQITKLFQKNKI</sequence>
<keyword evidence="1" id="KW-0732">Signal</keyword>
<reference evidence="2" key="1">
    <citation type="submission" date="2021-12" db="EMBL/GenBank/DDBJ databases">
        <authorList>
            <person name="Cha I.-T."/>
            <person name="Lee K.-E."/>
            <person name="Park S.-J."/>
        </authorList>
    </citation>
    <scope>NUCLEOTIDE SEQUENCE</scope>
    <source>
        <strain evidence="2">YSM-43</strain>
    </source>
</reference>